<reference evidence="3" key="1">
    <citation type="journal article" date="2013" name="Genome Announc.">
        <title>Complete Chromosome Sequence of Carnobacterium maltaromaticum LMA 28.</title>
        <authorList>
            <person name="Cailliez-Grimal C."/>
            <person name="Chaillou S."/>
            <person name="Anba-Mondoloni J."/>
            <person name="Loux V."/>
            <person name="Afzal M.I."/>
            <person name="Rahman A."/>
            <person name="Kergourlay G."/>
            <person name="Champomier-Verges M.C."/>
            <person name="Zagorec M."/>
            <person name="Dalgaard P."/>
            <person name="Leisner J.J."/>
            <person name="Prevost H."/>
            <person name="Revol-Junelles A.M."/>
            <person name="Borges F."/>
        </authorList>
    </citation>
    <scope>NUCLEOTIDE SEQUENCE</scope>
    <source>
        <strain evidence="3">LMA28</strain>
    </source>
</reference>
<gene>
    <name evidence="2" type="ORF">BN424_1228</name>
</gene>
<dbReference type="EMBL" id="HE999757">
    <property type="protein sequence ID" value="CCO10670.2"/>
    <property type="molecule type" value="Genomic_DNA"/>
</dbReference>
<accession>K8E3C3</accession>
<dbReference type="eggNOG" id="ENOG50333C1">
    <property type="taxonomic scope" value="Bacteria"/>
</dbReference>
<dbReference type="HOGENOM" id="CLU_157899_0_0_9"/>
<keyword evidence="3" id="KW-1185">Reference proteome</keyword>
<proteinExistence type="predicted"/>
<sequence length="132" mass="15500">MFDFFKTPTEQKRDKYYSLYQNLKDCETYHQKKVSEAQSTFDSYKNSVPNFSNSKIPSKDFDQKRESLTTDIATYLAEEEKKKAGLKSAKQQAKAQYEMYKALAISEAQEKQRKKEEKAKKDKEALEEARRA</sequence>
<dbReference type="RefSeq" id="WP_015076019.1">
    <property type="nucleotide sequence ID" value="NC_019425.2"/>
</dbReference>
<dbReference type="STRING" id="1234679.BN424_1228"/>
<evidence type="ECO:0000313" key="3">
    <source>
        <dbReference type="Proteomes" id="UP000000212"/>
    </source>
</evidence>
<evidence type="ECO:0000313" key="2">
    <source>
        <dbReference type="EMBL" id="CCO10670.2"/>
    </source>
</evidence>
<protein>
    <submittedName>
        <fullName evidence="2">Uncharacterized protein</fullName>
    </submittedName>
</protein>
<dbReference type="OrthoDB" id="2234853at2"/>
<organism evidence="2 3">
    <name type="scientific">Carnobacterium maltaromaticum LMA28</name>
    <dbReference type="NCBI Taxonomy" id="1234679"/>
    <lineage>
        <taxon>Bacteria</taxon>
        <taxon>Bacillati</taxon>
        <taxon>Bacillota</taxon>
        <taxon>Bacilli</taxon>
        <taxon>Lactobacillales</taxon>
        <taxon>Carnobacteriaceae</taxon>
        <taxon>Carnobacterium</taxon>
    </lineage>
</organism>
<feature type="region of interest" description="Disordered" evidence="1">
    <location>
        <begin position="109"/>
        <end position="132"/>
    </location>
</feature>
<dbReference type="KEGG" id="cml:BN424_1228"/>
<name>K8E3C3_CARML</name>
<evidence type="ECO:0000256" key="1">
    <source>
        <dbReference type="SAM" id="MobiDB-lite"/>
    </source>
</evidence>
<dbReference type="AlphaFoldDB" id="K8E3C3"/>
<dbReference type="Proteomes" id="UP000000212">
    <property type="component" value="Chromosome"/>
</dbReference>